<dbReference type="PANTHER" id="PTHR43796:SF2">
    <property type="entry name" value="CARBOXYNORSPERMIDINE SYNTHASE"/>
    <property type="match status" value="1"/>
</dbReference>
<feature type="domain" description="Saccharopine dehydrogenase NADP binding" evidence="1">
    <location>
        <begin position="5"/>
        <end position="102"/>
    </location>
</feature>
<name>I8TT00_9FIRM</name>
<sequence>MKDKIVVVGGYGQVGQIICKDLGERFPGKIFAAGRSYDKAKQFCLKTNSKVLPLQMDVHENKLSKDFFQEVFLVVMCLDQQSPRFMERCLKEKIHYIDISASHEFLLKVRSMSSGMSSIESTAVLSVGLAPGVTNMLVKHSLQYLGQVHSANIYLMLGLGEKHGRAAIEWMIDNMNAVFFIRDKGVKKQVRSFEDERKIIFPDGLGQRSTYRFNFTDQHVLPETLGIPSVSTRICFDSAMITNLIALLKKIGVLSLLHQPIFRRQVIKLFEKLNLGSDIYVAKVISEGIIKEQAIRYECSIYGEKESYITGKVAAFVAKRIYAKQYPPGIFHIEELFQWEDLFDELQTFIHFEEYKSDTNEIYHLQQ</sequence>
<dbReference type="Gene3D" id="3.30.360.10">
    <property type="entry name" value="Dihydrodipicolinate Reductase, domain 2"/>
    <property type="match status" value="1"/>
</dbReference>
<evidence type="ECO:0000313" key="3">
    <source>
        <dbReference type="Proteomes" id="UP000005361"/>
    </source>
</evidence>
<dbReference type="Gene3D" id="3.40.50.720">
    <property type="entry name" value="NAD(P)-binding Rossmann-like Domain"/>
    <property type="match status" value="1"/>
</dbReference>
<dbReference type="Proteomes" id="UP000005361">
    <property type="component" value="Chromosome"/>
</dbReference>
<proteinExistence type="predicted"/>
<accession>I8TT00</accession>
<evidence type="ECO:0000259" key="1">
    <source>
        <dbReference type="Pfam" id="PF03435"/>
    </source>
</evidence>
<dbReference type="KEGG" id="pft:JBW_03660"/>
<dbReference type="InterPro" id="IPR005097">
    <property type="entry name" value="Sacchrp_dh_NADP-bd"/>
</dbReference>
<dbReference type="OrthoDB" id="1910498at2"/>
<dbReference type="Pfam" id="PF03435">
    <property type="entry name" value="Sacchrp_dh_NADP"/>
    <property type="match status" value="1"/>
</dbReference>
<dbReference type="RefSeq" id="WP_007960568.1">
    <property type="nucleotide sequence ID" value="NZ_CP010978.1"/>
</dbReference>
<dbReference type="EMBL" id="CP010978">
    <property type="protein sequence ID" value="AJQ28997.1"/>
    <property type="molecule type" value="Genomic_DNA"/>
</dbReference>
<protein>
    <submittedName>
        <fullName evidence="2">Saccharopine dehydrogenase</fullName>
    </submittedName>
</protein>
<gene>
    <name evidence="2" type="ORF">JBW_03660</name>
</gene>
<dbReference type="SUPFAM" id="SSF51735">
    <property type="entry name" value="NAD(P)-binding Rossmann-fold domains"/>
    <property type="match status" value="1"/>
</dbReference>
<evidence type="ECO:0000313" key="2">
    <source>
        <dbReference type="EMBL" id="AJQ28997.1"/>
    </source>
</evidence>
<dbReference type="STRING" id="1192197.JBW_03660"/>
<dbReference type="PANTHER" id="PTHR43796">
    <property type="entry name" value="CARBOXYNORSPERMIDINE SYNTHASE"/>
    <property type="match status" value="1"/>
</dbReference>
<reference evidence="3" key="2">
    <citation type="submission" date="2015-02" db="EMBL/GenBank/DDBJ databases">
        <title>Complete Genome Sequence of Pelosinus fermentans JBW45.</title>
        <authorList>
            <person name="De Leon K.B."/>
            <person name="Utturkar S.M."/>
            <person name="Camilleri L.B."/>
            <person name="Arkin A.P."/>
            <person name="Fields M.W."/>
            <person name="Brown S.D."/>
            <person name="Wall J.D."/>
        </authorList>
    </citation>
    <scope>NUCLEOTIDE SEQUENCE [LARGE SCALE GENOMIC DNA]</scope>
    <source>
        <strain evidence="3">JBW45</strain>
    </source>
</reference>
<dbReference type="HOGENOM" id="CLU_065081_1_0_9"/>
<organism evidence="2 3">
    <name type="scientific">Pelosinus fermentans JBW45</name>
    <dbReference type="NCBI Taxonomy" id="1192197"/>
    <lineage>
        <taxon>Bacteria</taxon>
        <taxon>Bacillati</taxon>
        <taxon>Bacillota</taxon>
        <taxon>Negativicutes</taxon>
        <taxon>Selenomonadales</taxon>
        <taxon>Sporomusaceae</taxon>
        <taxon>Pelosinus</taxon>
    </lineage>
</organism>
<dbReference type="InterPro" id="IPR036291">
    <property type="entry name" value="NAD(P)-bd_dom_sf"/>
</dbReference>
<dbReference type="AlphaFoldDB" id="I8TT00"/>
<reference evidence="2 3" key="1">
    <citation type="journal article" date="2015" name="Genome Announc.">
        <title>Complete Genome Sequence of Pelosinus fermentans JBW45, a Member of a Remarkably Competitive Group of Negativicutes in the Firmicutes Phylum.</title>
        <authorList>
            <person name="De Leon K.B."/>
            <person name="Utturkar S.M."/>
            <person name="Camilleri L.B."/>
            <person name="Elias D.A."/>
            <person name="Arkin A.P."/>
            <person name="Fields M.W."/>
            <person name="Brown S.D."/>
            <person name="Wall J.D."/>
        </authorList>
    </citation>
    <scope>NUCLEOTIDE SEQUENCE [LARGE SCALE GENOMIC DNA]</scope>
    <source>
        <strain evidence="2 3">JBW45</strain>
    </source>
</reference>